<feature type="chain" id="PRO_5014250031" evidence="1">
    <location>
        <begin position="22"/>
        <end position="108"/>
    </location>
</feature>
<evidence type="ECO:0000313" key="6">
    <source>
        <dbReference type="Proteomes" id="UP000868497"/>
    </source>
</evidence>
<accession>A0A170HJ99</accession>
<reference evidence="4 5" key="3">
    <citation type="submission" date="2021-03" db="EMBL/GenBank/DDBJ databases">
        <authorList>
            <person name="Stanton E."/>
        </authorList>
    </citation>
    <scope>NUCLEOTIDE SEQUENCE [LARGE SCALE GENOMIC DNA]</scope>
    <source>
        <strain evidence="4 5">2020EL-00037</strain>
    </source>
</reference>
<evidence type="ECO:0000313" key="5">
    <source>
        <dbReference type="Proteomes" id="UP000673434"/>
    </source>
</evidence>
<name>A0A170HJ99_KLEOX</name>
<proteinExistence type="predicted"/>
<reference evidence="2" key="4">
    <citation type="submission" date="2024-02" db="EMBL/GenBank/DDBJ databases">
        <authorList>
            <consortium name="Clinical and Environmental Microbiology Branch: Whole genome sequencing antimicrobial resistance pathogens in the healthcare setting"/>
        </authorList>
    </citation>
    <scope>NUCLEOTIDE SEQUENCE</scope>
    <source>
        <strain evidence="2">2023BB-00086</strain>
    </source>
</reference>
<dbReference type="EMBL" id="JAGKON010000003">
    <property type="protein sequence ID" value="MBQ0598953.1"/>
    <property type="molecule type" value="Genomic_DNA"/>
</dbReference>
<evidence type="ECO:0000313" key="3">
    <source>
        <dbReference type="EMBL" id="HAU4359343.1"/>
    </source>
</evidence>
<keyword evidence="1" id="KW-0732">Signal</keyword>
<feature type="signal peptide" evidence="1">
    <location>
        <begin position="1"/>
        <end position="21"/>
    </location>
</feature>
<protein>
    <submittedName>
        <fullName evidence="3">Uncharacterized protein</fullName>
    </submittedName>
</protein>
<organism evidence="3 6">
    <name type="scientific">Klebsiella oxytoca</name>
    <dbReference type="NCBI Taxonomy" id="571"/>
    <lineage>
        <taxon>Bacteria</taxon>
        <taxon>Pseudomonadati</taxon>
        <taxon>Pseudomonadota</taxon>
        <taxon>Gammaproteobacteria</taxon>
        <taxon>Enterobacterales</taxon>
        <taxon>Enterobacteriaceae</taxon>
        <taxon>Klebsiella/Raoultella group</taxon>
        <taxon>Klebsiella</taxon>
    </lineage>
</organism>
<dbReference type="EMBL" id="ABNOCX020000002">
    <property type="protein sequence ID" value="EML7081105.1"/>
    <property type="molecule type" value="Genomic_DNA"/>
</dbReference>
<reference evidence="3" key="1">
    <citation type="journal article" date="2018" name="Genome Biol.">
        <title>SKESA: strategic k-mer extension for scrupulous assemblies.</title>
        <authorList>
            <person name="Souvorov A."/>
            <person name="Agarwala R."/>
            <person name="Lipman D.J."/>
        </authorList>
    </citation>
    <scope>NUCLEOTIDE SEQUENCE</scope>
    <source>
        <strain evidence="3">AUSMDU00005748</strain>
    </source>
</reference>
<comment type="caution">
    <text evidence="3">The sequence shown here is derived from an EMBL/GenBank/DDBJ whole genome shotgun (WGS) entry which is preliminary data.</text>
</comment>
<dbReference type="Proteomes" id="UP000673434">
    <property type="component" value="Unassembled WGS sequence"/>
</dbReference>
<dbReference type="EMBL" id="DACXIC010000040">
    <property type="protein sequence ID" value="HAU4359343.1"/>
    <property type="molecule type" value="Genomic_DNA"/>
</dbReference>
<evidence type="ECO:0000313" key="2">
    <source>
        <dbReference type="EMBL" id="EML7081105.1"/>
    </source>
</evidence>
<reference evidence="3" key="2">
    <citation type="submission" date="2019-09" db="EMBL/GenBank/DDBJ databases">
        <authorList>
            <consortium name="NCBI Pathogen Detection Project"/>
        </authorList>
    </citation>
    <scope>NUCLEOTIDE SEQUENCE</scope>
    <source>
        <strain evidence="3">AUSMDU00005748</strain>
    </source>
</reference>
<gene>
    <name evidence="3" type="ORF">F6W21_23745</name>
    <name evidence="4" type="ORF">J7S78_03950</name>
    <name evidence="2" type="ORF">RYF40_001527</name>
</gene>
<evidence type="ECO:0000256" key="1">
    <source>
        <dbReference type="SAM" id="SignalP"/>
    </source>
</evidence>
<dbReference type="AlphaFoldDB" id="A0A170HJ99"/>
<sequence length="108" mass="11454">MKKTIIALFAVVSITVTSAFAADAEKAETPLPAAEAHNAGHPPFELTQGYGPMPFPVPPKKPVIFSATVATDNPVETINKLTPLIPASKAKHYEVRVEVVPVPDMPAL</sequence>
<evidence type="ECO:0000313" key="4">
    <source>
        <dbReference type="EMBL" id="MBQ0598953.1"/>
    </source>
</evidence>
<keyword evidence="5" id="KW-1185">Reference proteome</keyword>
<dbReference type="RefSeq" id="WP_004102933.1">
    <property type="nucleotide sequence ID" value="NZ_ABJAKY020000001.1"/>
</dbReference>
<dbReference type="Proteomes" id="UP000868497">
    <property type="component" value="Unassembled WGS sequence"/>
</dbReference>